<proteinExistence type="predicted"/>
<evidence type="ECO:0000313" key="1">
    <source>
        <dbReference type="EMBL" id="SDG28299.1"/>
    </source>
</evidence>
<dbReference type="AlphaFoldDB" id="A0A1G7T0X4"/>
<dbReference type="OrthoDB" id="7033665at2"/>
<dbReference type="EMBL" id="FNBM01000009">
    <property type="protein sequence ID" value="SDG28299.1"/>
    <property type="molecule type" value="Genomic_DNA"/>
</dbReference>
<name>A0A1G7T0X4_9GAMM</name>
<dbReference type="RefSeq" id="WP_092370594.1">
    <property type="nucleotide sequence ID" value="NZ_FNBM01000009.1"/>
</dbReference>
<dbReference type="Proteomes" id="UP000243378">
    <property type="component" value="Unassembled WGS sequence"/>
</dbReference>
<accession>A0A1G7T0X4</accession>
<protein>
    <submittedName>
        <fullName evidence="1">Uncharacterized protein</fullName>
    </submittedName>
</protein>
<evidence type="ECO:0000313" key="2">
    <source>
        <dbReference type="Proteomes" id="UP000243378"/>
    </source>
</evidence>
<sequence>MNDRSHHFERDDEPLLRHMREHDRAQPSSALDARVLAAAADAARAPSASAPGGWQRLLNGMEGAPGRRRWSAAFGCLALLGLGLGLTFTTLDQVPQGYDAAPATLQRQAPAPMALQAPANPAASSVIAENAEAPRVVARMAAKVAPLSEEVLVALREIAELQARGDGEEVDQRITRLKAEYPGLDIEAELARLHER</sequence>
<reference evidence="1 2" key="1">
    <citation type="submission" date="2016-10" db="EMBL/GenBank/DDBJ databases">
        <authorList>
            <person name="de Groot N.N."/>
        </authorList>
    </citation>
    <scope>NUCLEOTIDE SEQUENCE [LARGE SCALE GENOMIC DNA]</scope>
    <source>
        <strain evidence="1 2">LMG 25475</strain>
    </source>
</reference>
<organism evidence="1 2">
    <name type="scientific">Phytopseudomonas seleniipraecipitans</name>
    <dbReference type="NCBI Taxonomy" id="640205"/>
    <lineage>
        <taxon>Bacteria</taxon>
        <taxon>Pseudomonadati</taxon>
        <taxon>Pseudomonadota</taxon>
        <taxon>Gammaproteobacteria</taxon>
        <taxon>Pseudomonadales</taxon>
        <taxon>Pseudomonadaceae</taxon>
        <taxon>Phytopseudomonas</taxon>
    </lineage>
</organism>
<dbReference type="STRING" id="640205.SAMN05216381_3569"/>
<gene>
    <name evidence="1" type="ORF">SAMN05216381_3569</name>
</gene>